<feature type="chain" id="PRO_5013243565" evidence="7">
    <location>
        <begin position="16"/>
        <end position="775"/>
    </location>
</feature>
<dbReference type="SUPFAM" id="SSF110942">
    <property type="entry name" value="HSP90 C-terminal domain"/>
    <property type="match status" value="1"/>
</dbReference>
<dbReference type="OrthoDB" id="2196062at2759"/>
<evidence type="ECO:0000256" key="1">
    <source>
        <dbReference type="ARBA" id="ARBA00008239"/>
    </source>
</evidence>
<feature type="binding site" evidence="5">
    <location>
        <begin position="106"/>
        <end position="107"/>
    </location>
    <ligand>
        <name>ATP</name>
        <dbReference type="ChEBI" id="CHEBI:30616"/>
    </ligand>
</feature>
<comment type="similarity">
    <text evidence="1">Belongs to the heat shock protein 90 family.</text>
</comment>
<feature type="region of interest" description="Disordered" evidence="6">
    <location>
        <begin position="691"/>
        <end position="723"/>
    </location>
</feature>
<dbReference type="PIRSF" id="PIRSF002583">
    <property type="entry name" value="Hsp90"/>
    <property type="match status" value="1"/>
</dbReference>
<feature type="binding site" evidence="5">
    <location>
        <position position="86"/>
    </location>
    <ligand>
        <name>ATP</name>
        <dbReference type="ChEBI" id="CHEBI:30616"/>
    </ligand>
</feature>
<dbReference type="Gene3D" id="1.20.120.790">
    <property type="entry name" value="Heat shock protein 90, C-terminal domain"/>
    <property type="match status" value="1"/>
</dbReference>
<dbReference type="SUPFAM" id="SSF54211">
    <property type="entry name" value="Ribosomal protein S5 domain 2-like"/>
    <property type="match status" value="1"/>
</dbReference>
<feature type="compositionally biased region" description="Acidic residues" evidence="6">
    <location>
        <begin position="222"/>
        <end position="239"/>
    </location>
</feature>
<evidence type="ECO:0000313" key="8">
    <source>
        <dbReference type="EMBL" id="EPR78757.1"/>
    </source>
</evidence>
<dbReference type="Gene3D" id="3.30.565.10">
    <property type="entry name" value="Histidine kinase-like ATPase, C-terminal domain"/>
    <property type="match status" value="1"/>
</dbReference>
<dbReference type="SUPFAM" id="SSF55874">
    <property type="entry name" value="ATPase domain of HSP90 chaperone/DNA topoisomerase II/histidine kinase"/>
    <property type="match status" value="1"/>
</dbReference>
<organism evidence="8 9">
    <name type="scientific">Spraguea lophii (strain 42_110)</name>
    <name type="common">Microsporidian parasite</name>
    <dbReference type="NCBI Taxonomy" id="1358809"/>
    <lineage>
        <taxon>Eukaryota</taxon>
        <taxon>Fungi</taxon>
        <taxon>Fungi incertae sedis</taxon>
        <taxon>Microsporidia</taxon>
        <taxon>Spragueidae</taxon>
        <taxon>Spraguea</taxon>
    </lineage>
</organism>
<dbReference type="InterPro" id="IPR020568">
    <property type="entry name" value="Ribosomal_Su5_D2-typ_SF"/>
</dbReference>
<evidence type="ECO:0000256" key="6">
    <source>
        <dbReference type="SAM" id="MobiDB-lite"/>
    </source>
</evidence>
<evidence type="ECO:0000256" key="2">
    <source>
        <dbReference type="ARBA" id="ARBA00022741"/>
    </source>
</evidence>
<protein>
    <submittedName>
        <fullName evidence="8">Heat shock protein 90</fullName>
    </submittedName>
</protein>
<evidence type="ECO:0000313" key="9">
    <source>
        <dbReference type="Proteomes" id="UP000014978"/>
    </source>
</evidence>
<dbReference type="VEuPathDB" id="MicrosporidiaDB:SLOPH_418"/>
<dbReference type="InParanoid" id="S7WAI9"/>
<sequence>MLKSLLFFFIKYTMCDEYTMTLDPNLIENITARLLREEFSFIKELISNSIDATKKLVLESGDLYADLEKNIEIMFDKEKKIFQIKDRGIGMNKDDLINFIGKVGGSGSRGSGSEDIIGRFGMGFYSVFFVANHVDVETKRYGCDKAYKFSAKKACIEYKIEEMEKEEVGTTVTLHLIDKFAEKTSDKSIEKWIKENLLDIQRNYQILMWKEPKKEEKKEEDKESDEDEEKKEEEEEDKEAEAKTLQKTELFPWVKNNEESEYQRIYKELKQNGNLHYSGELKLTIPQETSEGGMSEATFTVMLFIPTFLDIRALGVELEGSKIMFVSGGRVDDPNFIKYPEFLKPMTIILKSNDAELVSTREELINSEETIAALYKTLQKKIIAIMKDLFKDEKEGERMMKCYESNIKNAYLNYKKADKEILANLFIDIFPFQTSQGYMTLEDFSKISEDKVSIFEDEIKEKDDKDKDDKKEDDNKKEEEKNLYKIYYTSLTDQMKNYSVSHPLFDGIDYPYFFIDTFTDEQIVKILKGYEGKDLTDIVTRTFTGKKIEGDYDNFISFCKETLKGLVKDVKVSKRLITAPFSIRQDKETMSQTLRAMMGYSHIQNTAIANMFENKLTLEINTDSEDVKKLIERSVTDRENSKLILMQYFTAACSICDIKPEKIGPIYINMLNMARKDLGLETHNIKPLVKEEKKKYGSHSSSSSEVEERLDDEKSKLEEKIKEEEQKIEELKDKLGEEGVKKKIEEEKIEIEGLKEKIEDFNEKEKVLEERKEDL</sequence>
<dbReference type="EMBL" id="ATCN01000573">
    <property type="protein sequence ID" value="EPR78757.1"/>
    <property type="molecule type" value="Genomic_DNA"/>
</dbReference>
<feature type="binding site" evidence="5">
    <location>
        <position position="170"/>
    </location>
    <ligand>
        <name>ATP</name>
        <dbReference type="ChEBI" id="CHEBI:30616"/>
    </ligand>
</feature>
<comment type="caution">
    <text evidence="8">The sequence shown here is derived from an EMBL/GenBank/DDBJ whole genome shotgun (WGS) entry which is preliminary data.</text>
</comment>
<dbReference type="Pfam" id="PF00183">
    <property type="entry name" value="HSP90"/>
    <property type="match status" value="2"/>
</dbReference>
<reference evidence="9" key="1">
    <citation type="journal article" date="2013" name="PLoS Genet.">
        <title>The genome of Spraguea lophii and the basis of host-microsporidian interactions.</title>
        <authorList>
            <person name="Campbell S.E."/>
            <person name="Williams T.A."/>
            <person name="Yousuf A."/>
            <person name="Soanes D.M."/>
            <person name="Paszkiewicz K.H."/>
            <person name="Williams B.A.P."/>
        </authorList>
    </citation>
    <scope>NUCLEOTIDE SEQUENCE [LARGE SCALE GENOMIC DNA]</scope>
    <source>
        <strain evidence="9">42_110</strain>
    </source>
</reference>
<dbReference type="GO" id="GO:0051082">
    <property type="term" value="F:unfolded protein binding"/>
    <property type="evidence" value="ECO:0007669"/>
    <property type="project" value="InterPro"/>
</dbReference>
<feature type="region of interest" description="Disordered" evidence="6">
    <location>
        <begin position="213"/>
        <end position="243"/>
    </location>
</feature>
<dbReference type="GO" id="GO:0016887">
    <property type="term" value="F:ATP hydrolysis activity"/>
    <property type="evidence" value="ECO:0007669"/>
    <property type="project" value="InterPro"/>
</dbReference>
<keyword evidence="8" id="KW-0346">Stress response</keyword>
<dbReference type="GO" id="GO:0140662">
    <property type="term" value="F:ATP-dependent protein folding chaperone"/>
    <property type="evidence" value="ECO:0007669"/>
    <property type="project" value="InterPro"/>
</dbReference>
<keyword evidence="7" id="KW-0732">Signal</keyword>
<evidence type="ECO:0000256" key="4">
    <source>
        <dbReference type="ARBA" id="ARBA00023186"/>
    </source>
</evidence>
<dbReference type="Pfam" id="PF13589">
    <property type="entry name" value="HATPase_c_3"/>
    <property type="match status" value="1"/>
</dbReference>
<dbReference type="InterPro" id="IPR001404">
    <property type="entry name" value="Hsp90_fam"/>
</dbReference>
<keyword evidence="9" id="KW-1185">Reference proteome</keyword>
<dbReference type="InterPro" id="IPR037196">
    <property type="entry name" value="HSP90_C"/>
</dbReference>
<feature type="binding site" evidence="5">
    <location>
        <position position="361"/>
    </location>
    <ligand>
        <name>ATP</name>
        <dbReference type="ChEBI" id="CHEBI:30616"/>
    </ligand>
</feature>
<dbReference type="PRINTS" id="PR00775">
    <property type="entry name" value="HEATSHOCK90"/>
</dbReference>
<proteinExistence type="inferred from homology"/>
<feature type="binding site" evidence="5">
    <location>
        <position position="91"/>
    </location>
    <ligand>
        <name>ATP</name>
        <dbReference type="ChEBI" id="CHEBI:30616"/>
    </ligand>
</feature>
<dbReference type="InterPro" id="IPR036890">
    <property type="entry name" value="HATPase_C_sf"/>
</dbReference>
<dbReference type="AlphaFoldDB" id="S7WAI9"/>
<feature type="binding site" evidence="5">
    <location>
        <position position="44"/>
    </location>
    <ligand>
        <name>ATP</name>
        <dbReference type="ChEBI" id="CHEBI:30616"/>
    </ligand>
</feature>
<dbReference type="OMA" id="DEMMPNI"/>
<dbReference type="Proteomes" id="UP000014978">
    <property type="component" value="Unassembled WGS sequence"/>
</dbReference>
<feature type="signal peptide" evidence="7">
    <location>
        <begin position="1"/>
        <end position="15"/>
    </location>
</feature>
<dbReference type="STRING" id="1358809.S7WAI9"/>
<accession>S7WAI9</accession>
<feature type="compositionally biased region" description="Basic and acidic residues" evidence="6">
    <location>
        <begin position="711"/>
        <end position="723"/>
    </location>
</feature>
<dbReference type="HOGENOM" id="CLU_360990_0_0_1"/>
<dbReference type="InterPro" id="IPR020575">
    <property type="entry name" value="Hsp90_N"/>
</dbReference>
<dbReference type="GO" id="GO:0005524">
    <property type="term" value="F:ATP binding"/>
    <property type="evidence" value="ECO:0007669"/>
    <property type="project" value="UniProtKB-KW"/>
</dbReference>
<evidence type="ECO:0000256" key="7">
    <source>
        <dbReference type="SAM" id="SignalP"/>
    </source>
</evidence>
<keyword evidence="3 5" id="KW-0067">ATP-binding</keyword>
<evidence type="ECO:0000256" key="3">
    <source>
        <dbReference type="ARBA" id="ARBA00022840"/>
    </source>
</evidence>
<gene>
    <name evidence="8" type="ORF">SLOPH_418</name>
</gene>
<keyword evidence="2 5" id="KW-0547">Nucleotide-binding</keyword>
<evidence type="ECO:0000256" key="5">
    <source>
        <dbReference type="PIRSR" id="PIRSR002583-1"/>
    </source>
</evidence>
<dbReference type="PANTHER" id="PTHR11528">
    <property type="entry name" value="HEAT SHOCK PROTEIN 90 FAMILY MEMBER"/>
    <property type="match status" value="1"/>
</dbReference>
<name>S7WAI9_SPRLO</name>
<keyword evidence="4" id="KW-0143">Chaperone</keyword>
<feature type="binding site" evidence="5">
    <location>
        <position position="48"/>
    </location>
    <ligand>
        <name>ATP</name>
        <dbReference type="ChEBI" id="CHEBI:30616"/>
    </ligand>
</feature>